<dbReference type="SUPFAM" id="SSF57184">
    <property type="entry name" value="Growth factor receptor domain"/>
    <property type="match status" value="1"/>
</dbReference>
<evidence type="ECO:0000256" key="4">
    <source>
        <dbReference type="ARBA" id="ARBA00023157"/>
    </source>
</evidence>
<evidence type="ECO:0000256" key="1">
    <source>
        <dbReference type="ARBA" id="ARBA00022536"/>
    </source>
</evidence>
<dbReference type="PROSITE" id="PS01186">
    <property type="entry name" value="EGF_2"/>
    <property type="match status" value="6"/>
</dbReference>
<dbReference type="PROSITE" id="PS00022">
    <property type="entry name" value="EGF_1"/>
    <property type="match status" value="6"/>
</dbReference>
<dbReference type="InterPro" id="IPR000152">
    <property type="entry name" value="EGF-type_Asp/Asn_hydroxyl_site"/>
</dbReference>
<dbReference type="GO" id="GO:0050769">
    <property type="term" value="P:positive regulation of neurogenesis"/>
    <property type="evidence" value="ECO:0007669"/>
    <property type="project" value="UniProtKB-ARBA"/>
</dbReference>
<keyword evidence="1 6" id="KW-0245">EGF-like domain</keyword>
<dbReference type="InterPro" id="IPR001881">
    <property type="entry name" value="EGF-like_Ca-bd_dom"/>
</dbReference>
<feature type="domain" description="EGF-like" evidence="8">
    <location>
        <begin position="201"/>
        <end position="237"/>
    </location>
</feature>
<dbReference type="AlphaFoldDB" id="A0AAE1L7Y9"/>
<sequence length="456" mass="48366">MNHFAGRSGPPEGFECQCCPGYLGPHCEERDACLPSPCLNQGICLDVSQGHEDTQFSCLCPYGFTGDRCEVVTDPCDSEPCRNGGSCRRSALNGTQWWCSCPPGFHGVQCELPAPAAAAAAAAAPATSPCVPSPCKYGLCVSKGGQVACYCQPGFTGKRCDMQFRMCGSMPCLNGGDCVDVVDGFTCKCGPGYSGERCEHKVPLCHDKSCRAGQECVDLGNTVACNCPAGTSPPDCKPTPPPPKVSRLRLRLGSARLGSVHCFTSNWNDNSVTPCSRLQPCSSSPCRHGGTCYNSGRGFYCACRPGYTGTTCNEEAILEEIPVGSARAELAAMTEERAGPELRFHLRPLNVAAATLCCALLIAVVTVATCHCRVHETYKRCLPTVPCGLRVEDPLAALTSKSARCQPLLEALRDSSPSVSSSPRSSPTSRTAPLLDACDMYYAMDFSDSQSSPLIQ</sequence>
<comment type="caution">
    <text evidence="6">Lacks conserved residue(s) required for the propagation of feature annotation.</text>
</comment>
<dbReference type="EMBL" id="JAHWGI010000141">
    <property type="protein sequence ID" value="KAK3910026.1"/>
    <property type="molecule type" value="Genomic_DNA"/>
</dbReference>
<feature type="disulfide bond" evidence="6">
    <location>
        <begin position="130"/>
        <end position="140"/>
    </location>
</feature>
<organism evidence="9 10">
    <name type="scientific">Frankliniella fusca</name>
    <dbReference type="NCBI Taxonomy" id="407009"/>
    <lineage>
        <taxon>Eukaryota</taxon>
        <taxon>Metazoa</taxon>
        <taxon>Ecdysozoa</taxon>
        <taxon>Arthropoda</taxon>
        <taxon>Hexapoda</taxon>
        <taxon>Insecta</taxon>
        <taxon>Pterygota</taxon>
        <taxon>Neoptera</taxon>
        <taxon>Paraneoptera</taxon>
        <taxon>Thysanoptera</taxon>
        <taxon>Terebrantia</taxon>
        <taxon>Thripoidea</taxon>
        <taxon>Thripidae</taxon>
        <taxon>Frankliniella</taxon>
    </lineage>
</organism>
<feature type="domain" description="EGF-like" evidence="8">
    <location>
        <begin position="72"/>
        <end position="111"/>
    </location>
</feature>
<dbReference type="SMART" id="SM00179">
    <property type="entry name" value="EGF_CA"/>
    <property type="match status" value="5"/>
</dbReference>
<feature type="disulfide bond" evidence="6">
    <location>
        <begin position="60"/>
        <end position="69"/>
    </location>
</feature>
<reference evidence="9" key="1">
    <citation type="submission" date="2021-07" db="EMBL/GenBank/DDBJ databases">
        <authorList>
            <person name="Catto M.A."/>
            <person name="Jacobson A."/>
            <person name="Kennedy G."/>
            <person name="Labadie P."/>
            <person name="Hunt B.G."/>
            <person name="Srinivasan R."/>
        </authorList>
    </citation>
    <scope>NUCLEOTIDE SEQUENCE</scope>
    <source>
        <strain evidence="9">PL_HMW_Pooled</strain>
        <tissue evidence="9">Head</tissue>
    </source>
</reference>
<feature type="disulfide bond" evidence="6">
    <location>
        <begin position="151"/>
        <end position="160"/>
    </location>
</feature>
<evidence type="ECO:0000313" key="10">
    <source>
        <dbReference type="Proteomes" id="UP001219518"/>
    </source>
</evidence>
<feature type="disulfide bond" evidence="6">
    <location>
        <begin position="227"/>
        <end position="236"/>
    </location>
</feature>
<feature type="disulfide bond" evidence="6">
    <location>
        <begin position="303"/>
        <end position="312"/>
    </location>
</feature>
<feature type="domain" description="EGF-like" evidence="8">
    <location>
        <begin position="29"/>
        <end position="70"/>
    </location>
</feature>
<keyword evidence="7" id="KW-0812">Transmembrane</keyword>
<dbReference type="FunFam" id="2.10.25.10:FF:000472">
    <property type="entry name" value="Uncharacterized protein, isoform A"/>
    <property type="match status" value="1"/>
</dbReference>
<dbReference type="CDD" id="cd00054">
    <property type="entry name" value="EGF_CA"/>
    <property type="match status" value="2"/>
</dbReference>
<keyword evidence="2" id="KW-0732">Signal</keyword>
<dbReference type="Proteomes" id="UP001219518">
    <property type="component" value="Unassembled WGS sequence"/>
</dbReference>
<gene>
    <name evidence="9" type="ORF">KUF71_020035</name>
</gene>
<keyword evidence="5" id="KW-0325">Glycoprotein</keyword>
<proteinExistence type="predicted"/>
<feature type="domain" description="EGF-like" evidence="8">
    <location>
        <begin position="126"/>
        <end position="161"/>
    </location>
</feature>
<dbReference type="InterPro" id="IPR009030">
    <property type="entry name" value="Growth_fac_rcpt_cys_sf"/>
</dbReference>
<dbReference type="InterPro" id="IPR000742">
    <property type="entry name" value="EGF"/>
</dbReference>
<dbReference type="GO" id="GO:0016318">
    <property type="term" value="P:ommatidial rotation"/>
    <property type="evidence" value="ECO:0007669"/>
    <property type="project" value="UniProtKB-ARBA"/>
</dbReference>
<dbReference type="GO" id="GO:0045197">
    <property type="term" value="P:establishment or maintenance of epithelial cell apical/basal polarity"/>
    <property type="evidence" value="ECO:0007669"/>
    <property type="project" value="TreeGrafter"/>
</dbReference>
<dbReference type="SUPFAM" id="SSF57196">
    <property type="entry name" value="EGF/Laminin"/>
    <property type="match status" value="3"/>
</dbReference>
<dbReference type="PANTHER" id="PTHR24049:SF22">
    <property type="entry name" value="DROSOPHILA CRUMBS HOMOLOG"/>
    <property type="match status" value="1"/>
</dbReference>
<dbReference type="InterPro" id="IPR051022">
    <property type="entry name" value="Notch_Cell-Fate_Det"/>
</dbReference>
<feature type="disulfide bond" evidence="6">
    <location>
        <begin position="189"/>
        <end position="198"/>
    </location>
</feature>
<dbReference type="Pfam" id="PF00008">
    <property type="entry name" value="EGF"/>
    <property type="match status" value="5"/>
</dbReference>
<dbReference type="GO" id="GO:0120035">
    <property type="term" value="P:regulation of plasma membrane bounded cell projection organization"/>
    <property type="evidence" value="ECO:0007669"/>
    <property type="project" value="UniProtKB-ARBA"/>
</dbReference>
<evidence type="ECO:0000256" key="3">
    <source>
        <dbReference type="ARBA" id="ARBA00022737"/>
    </source>
</evidence>
<dbReference type="GO" id="GO:0005509">
    <property type="term" value="F:calcium ion binding"/>
    <property type="evidence" value="ECO:0007669"/>
    <property type="project" value="InterPro"/>
</dbReference>
<dbReference type="FunFam" id="2.10.25.10:FF:000012">
    <property type="entry name" value="Delta-like protein"/>
    <property type="match status" value="1"/>
</dbReference>
<evidence type="ECO:0000256" key="6">
    <source>
        <dbReference type="PROSITE-ProRule" id="PRU00076"/>
    </source>
</evidence>
<evidence type="ECO:0000259" key="8">
    <source>
        <dbReference type="PROSITE" id="PS50026"/>
    </source>
</evidence>
<keyword evidence="3" id="KW-0677">Repeat</keyword>
<protein>
    <submittedName>
        <fullName evidence="9">Neurogenic locus Notch protein</fullName>
    </submittedName>
</protein>
<keyword evidence="4 6" id="KW-1015">Disulfide bond</keyword>
<evidence type="ECO:0000256" key="2">
    <source>
        <dbReference type="ARBA" id="ARBA00022729"/>
    </source>
</evidence>
<dbReference type="SMART" id="SM00181">
    <property type="entry name" value="EGF"/>
    <property type="match status" value="6"/>
</dbReference>
<feature type="domain" description="EGF-like" evidence="8">
    <location>
        <begin position="163"/>
        <end position="199"/>
    </location>
</feature>
<keyword evidence="7" id="KW-0472">Membrane</keyword>
<evidence type="ECO:0000256" key="7">
    <source>
        <dbReference type="SAM" id="Phobius"/>
    </source>
</evidence>
<dbReference type="Gene3D" id="2.10.25.10">
    <property type="entry name" value="Laminin"/>
    <property type="match status" value="5"/>
</dbReference>
<feature type="transmembrane region" description="Helical" evidence="7">
    <location>
        <begin position="351"/>
        <end position="370"/>
    </location>
</feature>
<dbReference type="PANTHER" id="PTHR24049">
    <property type="entry name" value="CRUMBS FAMILY MEMBER"/>
    <property type="match status" value="1"/>
</dbReference>
<dbReference type="GO" id="GO:0048056">
    <property type="term" value="P:R3/R4 cell differentiation"/>
    <property type="evidence" value="ECO:0007669"/>
    <property type="project" value="UniProtKB-ARBA"/>
</dbReference>
<evidence type="ECO:0000256" key="5">
    <source>
        <dbReference type="ARBA" id="ARBA00023180"/>
    </source>
</evidence>
<accession>A0AAE1L7Y9</accession>
<dbReference type="GO" id="GO:0005886">
    <property type="term" value="C:plasma membrane"/>
    <property type="evidence" value="ECO:0007669"/>
    <property type="project" value="TreeGrafter"/>
</dbReference>
<comment type="caution">
    <text evidence="9">The sequence shown here is derived from an EMBL/GenBank/DDBJ whole genome shotgun (WGS) entry which is preliminary data.</text>
</comment>
<dbReference type="GO" id="GO:0007157">
    <property type="term" value="P:heterophilic cell-cell adhesion via plasma membrane cell adhesion molecules"/>
    <property type="evidence" value="ECO:0007669"/>
    <property type="project" value="TreeGrafter"/>
</dbReference>
<evidence type="ECO:0000313" key="9">
    <source>
        <dbReference type="EMBL" id="KAK3910026.1"/>
    </source>
</evidence>
<dbReference type="GO" id="GO:0040008">
    <property type="term" value="P:regulation of growth"/>
    <property type="evidence" value="ECO:0007669"/>
    <property type="project" value="UniProtKB-ARBA"/>
</dbReference>
<name>A0AAE1L7Y9_9NEOP</name>
<reference evidence="9" key="2">
    <citation type="journal article" date="2023" name="BMC Genomics">
        <title>Pest status, molecular evolution, and epigenetic factors derived from the genome assembly of Frankliniella fusca, a thysanopteran phytovirus vector.</title>
        <authorList>
            <person name="Catto M.A."/>
            <person name="Labadie P.E."/>
            <person name="Jacobson A.L."/>
            <person name="Kennedy G.G."/>
            <person name="Srinivasan R."/>
            <person name="Hunt B.G."/>
        </authorList>
    </citation>
    <scope>NUCLEOTIDE SEQUENCE</scope>
    <source>
        <strain evidence="9">PL_HMW_Pooled</strain>
    </source>
</reference>
<dbReference type="FunFam" id="2.10.25.10:FF:000321">
    <property type="entry name" value="Protein delta homolog 1"/>
    <property type="match status" value="1"/>
</dbReference>
<dbReference type="GO" id="GO:0005911">
    <property type="term" value="C:cell-cell junction"/>
    <property type="evidence" value="ECO:0007669"/>
    <property type="project" value="UniProtKB-ARBA"/>
</dbReference>
<dbReference type="GO" id="GO:0003008">
    <property type="term" value="P:system process"/>
    <property type="evidence" value="ECO:0007669"/>
    <property type="project" value="UniProtKB-ARBA"/>
</dbReference>
<feature type="domain" description="EGF-like" evidence="8">
    <location>
        <begin position="277"/>
        <end position="313"/>
    </location>
</feature>
<keyword evidence="7" id="KW-1133">Transmembrane helix</keyword>
<dbReference type="PROSITE" id="PS50026">
    <property type="entry name" value="EGF_3"/>
    <property type="match status" value="6"/>
</dbReference>
<feature type="disulfide bond" evidence="6">
    <location>
        <begin position="101"/>
        <end position="110"/>
    </location>
</feature>
<dbReference type="GO" id="GO:0032991">
    <property type="term" value="C:protein-containing complex"/>
    <property type="evidence" value="ECO:0007669"/>
    <property type="project" value="TreeGrafter"/>
</dbReference>
<dbReference type="FunFam" id="2.10.25.10:FF:000173">
    <property type="entry name" value="Neurogenic locus notch protein 2"/>
    <property type="match status" value="1"/>
</dbReference>
<dbReference type="PROSITE" id="PS00010">
    <property type="entry name" value="ASX_HYDROXYL"/>
    <property type="match status" value="2"/>
</dbReference>
<dbReference type="PRINTS" id="PR00010">
    <property type="entry name" value="EGFBLOOD"/>
</dbReference>
<dbReference type="GO" id="GO:0007411">
    <property type="term" value="P:axon guidance"/>
    <property type="evidence" value="ECO:0007669"/>
    <property type="project" value="UniProtKB-ARBA"/>
</dbReference>
<keyword evidence="10" id="KW-1185">Reference proteome</keyword>